<dbReference type="EMBL" id="KV005885">
    <property type="protein sequence ID" value="KZV33327.1"/>
    <property type="molecule type" value="Genomic_DNA"/>
</dbReference>
<sequence>MESGRLRKKQNLIMKLVLQHHERHPTTPELPIKPEPDSDSTSITDYLESSSDLTIHQKKNFPERTMTQICTAQYFETLLTSLKHSGKL</sequence>
<proteinExistence type="predicted"/>
<evidence type="ECO:0000256" key="1">
    <source>
        <dbReference type="SAM" id="MobiDB-lite"/>
    </source>
</evidence>
<dbReference type="Proteomes" id="UP000250235">
    <property type="component" value="Unassembled WGS sequence"/>
</dbReference>
<dbReference type="AlphaFoldDB" id="A0A2Z7BH16"/>
<feature type="region of interest" description="Disordered" evidence="1">
    <location>
        <begin position="19"/>
        <end position="44"/>
    </location>
</feature>
<organism evidence="2 3">
    <name type="scientific">Dorcoceras hygrometricum</name>
    <dbReference type="NCBI Taxonomy" id="472368"/>
    <lineage>
        <taxon>Eukaryota</taxon>
        <taxon>Viridiplantae</taxon>
        <taxon>Streptophyta</taxon>
        <taxon>Embryophyta</taxon>
        <taxon>Tracheophyta</taxon>
        <taxon>Spermatophyta</taxon>
        <taxon>Magnoliopsida</taxon>
        <taxon>eudicotyledons</taxon>
        <taxon>Gunneridae</taxon>
        <taxon>Pentapetalae</taxon>
        <taxon>asterids</taxon>
        <taxon>lamiids</taxon>
        <taxon>Lamiales</taxon>
        <taxon>Gesneriaceae</taxon>
        <taxon>Didymocarpoideae</taxon>
        <taxon>Trichosporeae</taxon>
        <taxon>Loxocarpinae</taxon>
        <taxon>Dorcoceras</taxon>
    </lineage>
</organism>
<accession>A0A2Z7BH16</accession>
<protein>
    <submittedName>
        <fullName evidence="2">Cytosolic invertase 2</fullName>
    </submittedName>
</protein>
<name>A0A2Z7BH16_9LAMI</name>
<keyword evidence="3" id="KW-1185">Reference proteome</keyword>
<gene>
    <name evidence="2" type="ORF">F511_41204</name>
</gene>
<reference evidence="2 3" key="1">
    <citation type="journal article" date="2015" name="Proc. Natl. Acad. Sci. U.S.A.">
        <title>The resurrection genome of Boea hygrometrica: A blueprint for survival of dehydration.</title>
        <authorList>
            <person name="Xiao L."/>
            <person name="Yang G."/>
            <person name="Zhang L."/>
            <person name="Yang X."/>
            <person name="Zhao S."/>
            <person name="Ji Z."/>
            <person name="Zhou Q."/>
            <person name="Hu M."/>
            <person name="Wang Y."/>
            <person name="Chen M."/>
            <person name="Xu Y."/>
            <person name="Jin H."/>
            <person name="Xiao X."/>
            <person name="Hu G."/>
            <person name="Bao F."/>
            <person name="Hu Y."/>
            <person name="Wan P."/>
            <person name="Li L."/>
            <person name="Deng X."/>
            <person name="Kuang T."/>
            <person name="Xiang C."/>
            <person name="Zhu J.K."/>
            <person name="Oliver M.J."/>
            <person name="He Y."/>
        </authorList>
    </citation>
    <scope>NUCLEOTIDE SEQUENCE [LARGE SCALE GENOMIC DNA]</scope>
    <source>
        <strain evidence="3">cv. XS01</strain>
    </source>
</reference>
<evidence type="ECO:0000313" key="3">
    <source>
        <dbReference type="Proteomes" id="UP000250235"/>
    </source>
</evidence>
<evidence type="ECO:0000313" key="2">
    <source>
        <dbReference type="EMBL" id="KZV33327.1"/>
    </source>
</evidence>